<reference evidence="2 3" key="1">
    <citation type="submission" date="2021-12" db="EMBL/GenBank/DDBJ databases">
        <title>Discovery of the Pendulisporaceae a myxobacterial family with distinct sporulation behavior and unique specialized metabolism.</title>
        <authorList>
            <person name="Garcia R."/>
            <person name="Popoff A."/>
            <person name="Bader C.D."/>
            <person name="Loehr J."/>
            <person name="Walesch S."/>
            <person name="Walt C."/>
            <person name="Boldt J."/>
            <person name="Bunk B."/>
            <person name="Haeckl F.J.F.P.J."/>
            <person name="Gunesch A.P."/>
            <person name="Birkelbach J."/>
            <person name="Nuebel U."/>
            <person name="Pietschmann T."/>
            <person name="Bach T."/>
            <person name="Mueller R."/>
        </authorList>
    </citation>
    <scope>NUCLEOTIDE SEQUENCE [LARGE SCALE GENOMIC DNA]</scope>
    <source>
        <strain evidence="2 3">MSr11954</strain>
    </source>
</reference>
<evidence type="ECO:0008006" key="4">
    <source>
        <dbReference type="Google" id="ProtNLM"/>
    </source>
</evidence>
<dbReference type="Proteomes" id="UP001370348">
    <property type="component" value="Chromosome"/>
</dbReference>
<organism evidence="2 3">
    <name type="scientific">Pendulispora albinea</name>
    <dbReference type="NCBI Taxonomy" id="2741071"/>
    <lineage>
        <taxon>Bacteria</taxon>
        <taxon>Pseudomonadati</taxon>
        <taxon>Myxococcota</taxon>
        <taxon>Myxococcia</taxon>
        <taxon>Myxococcales</taxon>
        <taxon>Sorangiineae</taxon>
        <taxon>Pendulisporaceae</taxon>
        <taxon>Pendulispora</taxon>
    </lineage>
</organism>
<evidence type="ECO:0000256" key="1">
    <source>
        <dbReference type="SAM" id="Phobius"/>
    </source>
</evidence>
<protein>
    <recommendedName>
        <fullName evidence="4">Pilus assembly protein</fullName>
    </recommendedName>
</protein>
<name>A0ABZ2M831_9BACT</name>
<accession>A0ABZ2M831</accession>
<sequence length="161" mass="17308">MRRNRARERGAALVEGAVVMPVIVIFYGLILFAYNHITIKQETMLVTRHKAFQNSLRSCPSGGERGSGGFDDLVNGASSVGGEQGQAAIGQAKLDAIITGGFIATTMTERRETTNAPLTSMIRRNMQTTTSSVYCNPESGFKGSMMSIVKTLLGMARGLVM</sequence>
<feature type="transmembrane region" description="Helical" evidence="1">
    <location>
        <begin position="12"/>
        <end position="34"/>
    </location>
</feature>
<keyword evidence="1" id="KW-0472">Membrane</keyword>
<keyword evidence="1" id="KW-1133">Transmembrane helix</keyword>
<evidence type="ECO:0000313" key="2">
    <source>
        <dbReference type="EMBL" id="WXB18667.1"/>
    </source>
</evidence>
<gene>
    <name evidence="2" type="ORF">LZC94_15690</name>
</gene>
<proteinExistence type="predicted"/>
<keyword evidence="3" id="KW-1185">Reference proteome</keyword>
<dbReference type="EMBL" id="CP089984">
    <property type="protein sequence ID" value="WXB18667.1"/>
    <property type="molecule type" value="Genomic_DNA"/>
</dbReference>
<evidence type="ECO:0000313" key="3">
    <source>
        <dbReference type="Proteomes" id="UP001370348"/>
    </source>
</evidence>
<dbReference type="RefSeq" id="WP_394828299.1">
    <property type="nucleotide sequence ID" value="NZ_CP089984.1"/>
</dbReference>
<keyword evidence="1" id="KW-0812">Transmembrane</keyword>